<keyword evidence="2" id="KW-1185">Reference proteome</keyword>
<accession>A0ABX2EUA3</accession>
<protein>
    <recommendedName>
        <fullName evidence="3">Peptidase M4</fullName>
    </recommendedName>
</protein>
<comment type="caution">
    <text evidence="1">The sequence shown here is derived from an EMBL/GenBank/DDBJ whole genome shotgun (WGS) entry which is preliminary data.</text>
</comment>
<proteinExistence type="predicted"/>
<dbReference type="CDD" id="cd09598">
    <property type="entry name" value="M4_like"/>
    <property type="match status" value="1"/>
</dbReference>
<dbReference type="SUPFAM" id="SSF55486">
    <property type="entry name" value="Metalloproteases ('zincins'), catalytic domain"/>
    <property type="match status" value="1"/>
</dbReference>
<evidence type="ECO:0000313" key="1">
    <source>
        <dbReference type="EMBL" id="NRF72228.1"/>
    </source>
</evidence>
<dbReference type="Proteomes" id="UP000737171">
    <property type="component" value="Unassembled WGS sequence"/>
</dbReference>
<name>A0ABX2EUA3_9BURK</name>
<evidence type="ECO:0000313" key="2">
    <source>
        <dbReference type="Proteomes" id="UP000737171"/>
    </source>
</evidence>
<reference evidence="1 2" key="1">
    <citation type="submission" date="2020-05" db="EMBL/GenBank/DDBJ databases">
        <title>Aquincola sp. isolate from soil.</title>
        <authorList>
            <person name="Han J."/>
            <person name="Kim D.-U."/>
        </authorList>
    </citation>
    <scope>NUCLEOTIDE SEQUENCE [LARGE SCALE GENOMIC DNA]</scope>
    <source>
        <strain evidence="1 2">S2</strain>
    </source>
</reference>
<evidence type="ECO:0008006" key="3">
    <source>
        <dbReference type="Google" id="ProtNLM"/>
    </source>
</evidence>
<gene>
    <name evidence="1" type="ORF">HLB44_35115</name>
</gene>
<organism evidence="1 2">
    <name type="scientific">Pseudaquabacterium terrae</name>
    <dbReference type="NCBI Taxonomy" id="2732868"/>
    <lineage>
        <taxon>Bacteria</taxon>
        <taxon>Pseudomonadati</taxon>
        <taxon>Pseudomonadota</taxon>
        <taxon>Betaproteobacteria</taxon>
        <taxon>Burkholderiales</taxon>
        <taxon>Sphaerotilaceae</taxon>
        <taxon>Pseudaquabacterium</taxon>
    </lineage>
</organism>
<dbReference type="EMBL" id="JABRWJ010000020">
    <property type="protein sequence ID" value="NRF72228.1"/>
    <property type="molecule type" value="Genomic_DNA"/>
</dbReference>
<sequence length="593" mass="65738">MAAKGNTQMFTILAQDPVVRGPGGELVFARVAVPLETLSIGPTGYRLKVVDFNASTNRLYEAHNYATDADGRIVDPYAVPNTGGVRARRRFENDVLADPKFHSQNTYAIVMRTLGRFEHALGRRIGWGFDGHQLHVVPHAFVDANAFYSREDRALVFGYFTGVDGERVFTCLSHDIVVHEATHAILDGLRAGFMNESGPDQAGFHEGFADVVALLSVFSLKEIIALALTGTDSLPVRTTDGIRLIDGNRLSAQALADGILFSLGKQFGQQLDGLRANALRQSLKIKPSRRLLQTEAYNEPHSRGEVFAAAMLRSMLELWLRRIKELGTFGPGMYNLDAVIAEGAKVADQLLTMAIRALDYCPPLDLEFGDYLAALLTVDSEVAPDDSRYGYRETIQKTFASYGIDPPSARTESDGCWKPFTAHDQTQYHKTNFDSMLRDCEEVFRFLWENRALLNVDDQAYTQVISVRPSVRFGPDGFLLKETVCEYTMKANIFGAEITAVCGIKRPAGIETTTRLTVYGGGTLVFDPYGRIKYHIQRPLSDGAWQEKRIQYLLEQGLIGAQEPDVNPFAEVHRLRASAARNQDSASKPEVNA</sequence>